<dbReference type="GO" id="GO:0016887">
    <property type="term" value="F:ATP hydrolysis activity"/>
    <property type="evidence" value="ECO:0007669"/>
    <property type="project" value="InterPro"/>
</dbReference>
<comment type="function">
    <text evidence="7">Required for chromosome condensation and partitioning.</text>
</comment>
<comment type="subcellular location">
    <subcellularLocation>
        <location evidence="1 7">Cytoplasm</location>
    </subcellularLocation>
</comment>
<dbReference type="GO" id="GO:0005524">
    <property type="term" value="F:ATP binding"/>
    <property type="evidence" value="ECO:0007669"/>
    <property type="project" value="UniProtKB-UniRule"/>
</dbReference>
<dbReference type="SUPFAM" id="SSF75553">
    <property type="entry name" value="Smc hinge domain"/>
    <property type="match status" value="1"/>
</dbReference>
<evidence type="ECO:0000313" key="11">
    <source>
        <dbReference type="Proteomes" id="UP000443070"/>
    </source>
</evidence>
<organism evidence="9 12">
    <name type="scientific">Phascolarctobacterium faecium</name>
    <dbReference type="NCBI Taxonomy" id="33025"/>
    <lineage>
        <taxon>Bacteria</taxon>
        <taxon>Bacillati</taxon>
        <taxon>Bacillota</taxon>
        <taxon>Negativicutes</taxon>
        <taxon>Acidaminococcales</taxon>
        <taxon>Acidaminococcaceae</taxon>
        <taxon>Phascolarctobacterium</taxon>
    </lineage>
</organism>
<dbReference type="FunFam" id="3.40.50.300:FF:000984">
    <property type="entry name" value="Chromosome partition protein Smc"/>
    <property type="match status" value="1"/>
</dbReference>
<feature type="coiled-coil region" evidence="7">
    <location>
        <begin position="245"/>
        <end position="510"/>
    </location>
</feature>
<dbReference type="GO" id="GO:0030261">
    <property type="term" value="P:chromosome condensation"/>
    <property type="evidence" value="ECO:0007669"/>
    <property type="project" value="InterPro"/>
</dbReference>
<accession>A0A7X2XDY8</accession>
<dbReference type="InterPro" id="IPR011890">
    <property type="entry name" value="SMC_prok"/>
</dbReference>
<comment type="subunit">
    <text evidence="7">Homodimer.</text>
</comment>
<keyword evidence="2 7" id="KW-0963">Cytoplasm</keyword>
<dbReference type="InterPro" id="IPR036277">
    <property type="entry name" value="SMC_hinge_sf"/>
</dbReference>
<dbReference type="Gene3D" id="3.30.70.1620">
    <property type="match status" value="1"/>
</dbReference>
<dbReference type="NCBIfam" id="TIGR02168">
    <property type="entry name" value="SMC_prok_B"/>
    <property type="match status" value="1"/>
</dbReference>
<evidence type="ECO:0000313" key="9">
    <source>
        <dbReference type="EMBL" id="MTT74945.1"/>
    </source>
</evidence>
<dbReference type="InterPro" id="IPR003395">
    <property type="entry name" value="RecF/RecN/SMC_N"/>
</dbReference>
<evidence type="ECO:0000256" key="2">
    <source>
        <dbReference type="ARBA" id="ARBA00022490"/>
    </source>
</evidence>
<dbReference type="Gene3D" id="1.20.1060.20">
    <property type="match status" value="1"/>
</dbReference>
<evidence type="ECO:0000256" key="1">
    <source>
        <dbReference type="ARBA" id="ARBA00004496"/>
    </source>
</evidence>
<dbReference type="InterPro" id="IPR027417">
    <property type="entry name" value="P-loop_NTPase"/>
</dbReference>
<comment type="caution">
    <text evidence="9">The sequence shown here is derived from an EMBL/GenBank/DDBJ whole genome shotgun (WGS) entry which is preliminary data.</text>
</comment>
<dbReference type="CDD" id="cd03278">
    <property type="entry name" value="ABC_SMC_barmotin"/>
    <property type="match status" value="2"/>
</dbReference>
<evidence type="ECO:0000256" key="5">
    <source>
        <dbReference type="ARBA" id="ARBA00023054"/>
    </source>
</evidence>
<dbReference type="Proteomes" id="UP000443070">
    <property type="component" value="Unassembled WGS sequence"/>
</dbReference>
<dbReference type="Gene3D" id="3.40.50.300">
    <property type="entry name" value="P-loop containing nucleotide triphosphate hydrolases"/>
    <property type="match status" value="2"/>
</dbReference>
<feature type="coiled-coil region" evidence="7">
    <location>
        <begin position="714"/>
        <end position="867"/>
    </location>
</feature>
<dbReference type="Pfam" id="PF06470">
    <property type="entry name" value="SMC_hinge"/>
    <property type="match status" value="1"/>
</dbReference>
<dbReference type="InterPro" id="IPR024704">
    <property type="entry name" value="SMC"/>
</dbReference>
<dbReference type="GO" id="GO:0003677">
    <property type="term" value="F:DNA binding"/>
    <property type="evidence" value="ECO:0007669"/>
    <property type="project" value="UniProtKB-UniRule"/>
</dbReference>
<evidence type="ECO:0000256" key="4">
    <source>
        <dbReference type="ARBA" id="ARBA00022840"/>
    </source>
</evidence>
<sequence length="1197" mass="133772">MLIEYCRLGDFVHLKSFSTYGFKSFADKIELSFGSGITAIVGPNGSGKSNISDAIRWVLGEQSAKYLRGSKMEDVIFSGSGKRRPLGVAEVTLVFDNSDHRLSLDFDEVSITRRVFRSGDSEYSINKKNCRLKDILDLLADTGLGRGSMSIIGQNKIDEILNSRPEERRALFEEAAGIAKFRMRKKEAMRRLDDTAANLTRINDIKAEVEGQVEPLRLAAEQTRKFNLLDKELRACKLTQFVHKIENIENIRQKLNTQDAELENKVLERATAVSTQEAECSALQMELDKLSEAYNRIQDDIKEKETALEKLRGQEAVLAERVRQSEKSGLRLEEQGKKLQEQIAALDTQLKTMVVDYDRLEAQQAAAQLLVSRLTGEQAEKETRISEAEAAMEDMKTAAFDNMRTMVNLRNEIRGLEQEQEQRMRKRDALKKSIAEAETAGEELQTRYRNMNDEQSNVENSLELIKRDGREVSAKAAEETEALNKVLSQHKDCQNRITALESRLNLLQNMQKSYEGFGYGIKTVLQSQEPWRSDVIGVAAELIEVQPEYVVAIETALGGAAQNLVMGSSEAAKKAISYLKQRQAGRATFLPLDTIKYYERRSEEEALAKLPGIRGFAADLIGYDIKLAPIFKFLLGRVLVADNMDAALAAAKKSSFRTRVVTLAGDVVNAGGSLTGGSRQQKEAGFLSRGKEIDEQEQKAGVLRRELLGYQELLEEHEGTLKVYNNKLVELRQDLQQKEIRKAELGVALERLSAEQRQAAERLELLLDDRNQVSQEYMAARQQLTDLRPQLTALEAEDAQGKQLLDDLQKQTAADHSALASIRNRLQDARVELESTAARTTMMAERMQQLDADMGRMQQELAANEDEQKHLLDVITASKTSTEQLAASSTALLAELQTVVGGKDEFGAKRIAITEKQAVAGERLDSLKKELTVAETRRNQAAMEMVRQNSDYDHALEQLATEYRITLDEARASGDLLDESDAALRRRELRLEREIETLGPVNPAAIEQYEAVSERYEFLQRQYSDLSEAKANLEAVISEINSGMAKRFKEAFGKINEYFSDCYVRLFGGGTAALKLTDPNDVLGSGIDIEVQPPGKKLQSLFLLSGGERALTVIALLFALLSYQPSPFCILDEIDAALDEANVDRFAKFLAAYAESTQFIVITHRKGTMEAAHVLHGVTMEESGVSKLLSVKLSEKE</sequence>
<dbReference type="Pfam" id="PF02463">
    <property type="entry name" value="SMC_N"/>
    <property type="match status" value="1"/>
</dbReference>
<evidence type="ECO:0000259" key="8">
    <source>
        <dbReference type="SMART" id="SM00968"/>
    </source>
</evidence>
<dbReference type="InterPro" id="IPR010935">
    <property type="entry name" value="SMC_hinge"/>
</dbReference>
<dbReference type="EMBL" id="WNBW01000001">
    <property type="protein sequence ID" value="MTU03076.1"/>
    <property type="molecule type" value="Genomic_DNA"/>
</dbReference>
<dbReference type="Gene3D" id="6.10.140.1720">
    <property type="match status" value="1"/>
</dbReference>
<evidence type="ECO:0000256" key="3">
    <source>
        <dbReference type="ARBA" id="ARBA00022741"/>
    </source>
</evidence>
<keyword evidence="3 7" id="KW-0547">Nucleotide-binding</keyword>
<dbReference type="GO" id="GO:0007062">
    <property type="term" value="P:sister chromatid cohesion"/>
    <property type="evidence" value="ECO:0007669"/>
    <property type="project" value="InterPro"/>
</dbReference>
<evidence type="ECO:0000256" key="7">
    <source>
        <dbReference type="HAMAP-Rule" id="MF_01894"/>
    </source>
</evidence>
<feature type="coiled-coil region" evidence="7">
    <location>
        <begin position="1009"/>
        <end position="1036"/>
    </location>
</feature>
<keyword evidence="6 7" id="KW-0238">DNA-binding</keyword>
<evidence type="ECO:0000256" key="6">
    <source>
        <dbReference type="ARBA" id="ARBA00023125"/>
    </source>
</evidence>
<comment type="similarity">
    <text evidence="7">Belongs to the SMC family.</text>
</comment>
<keyword evidence="4 7" id="KW-0067">ATP-binding</keyword>
<reference evidence="11 12" key="1">
    <citation type="journal article" date="2019" name="Nat. Med.">
        <title>A library of human gut bacterial isolates paired with longitudinal multiomics data enables mechanistic microbiome research.</title>
        <authorList>
            <person name="Poyet M."/>
            <person name="Groussin M."/>
            <person name="Gibbons S.M."/>
            <person name="Avila-Pacheco J."/>
            <person name="Jiang X."/>
            <person name="Kearney S.M."/>
            <person name="Perrotta A.R."/>
            <person name="Berdy B."/>
            <person name="Zhao S."/>
            <person name="Lieberman T.D."/>
            <person name="Swanson P.K."/>
            <person name="Smith M."/>
            <person name="Roesemann S."/>
            <person name="Alexander J.E."/>
            <person name="Rich S.A."/>
            <person name="Livny J."/>
            <person name="Vlamakis H."/>
            <person name="Clish C."/>
            <person name="Bullock K."/>
            <person name="Deik A."/>
            <person name="Scott J."/>
            <person name="Pierce K.A."/>
            <person name="Xavier R.J."/>
            <person name="Alm E.J."/>
        </authorList>
    </citation>
    <scope>NUCLEOTIDE SEQUENCE [LARGE SCALE GENOMIC DNA]</scope>
    <source>
        <strain evidence="9 12">BIOML-A13</strain>
        <strain evidence="10 11">BIOML-A3</strain>
    </source>
</reference>
<feature type="domain" description="SMC hinge" evidence="8">
    <location>
        <begin position="533"/>
        <end position="651"/>
    </location>
</feature>
<name>A0A7X2XDY8_9FIRM</name>
<dbReference type="Proteomes" id="UP000484547">
    <property type="component" value="Unassembled WGS sequence"/>
</dbReference>
<evidence type="ECO:0000313" key="10">
    <source>
        <dbReference type="EMBL" id="MTU03076.1"/>
    </source>
</evidence>
<dbReference type="SMART" id="SM00968">
    <property type="entry name" value="SMC_hinge"/>
    <property type="match status" value="1"/>
</dbReference>
<dbReference type="FunFam" id="3.40.50.300:FF:000901">
    <property type="entry name" value="Chromosome partition protein Smc"/>
    <property type="match status" value="1"/>
</dbReference>
<dbReference type="GO" id="GO:0005737">
    <property type="term" value="C:cytoplasm"/>
    <property type="evidence" value="ECO:0007669"/>
    <property type="project" value="UniProtKB-SubCell"/>
</dbReference>
<dbReference type="EMBL" id="WNBM01000001">
    <property type="protein sequence ID" value="MTT74945.1"/>
    <property type="molecule type" value="Genomic_DNA"/>
</dbReference>
<comment type="domain">
    <text evidence="7">Contains large globular domains required for ATP hydrolysis at each terminus and a third globular domain forming a flexible hinge near the middle of the molecule. These domains are separated by coiled-coil structures.</text>
</comment>
<protein>
    <recommendedName>
        <fullName evidence="7">Chromosome partition protein Smc</fullName>
    </recommendedName>
</protein>
<dbReference type="AlphaFoldDB" id="A0A7X2XDY8"/>
<dbReference type="PIRSF" id="PIRSF005719">
    <property type="entry name" value="SMC"/>
    <property type="match status" value="1"/>
</dbReference>
<evidence type="ECO:0000313" key="12">
    <source>
        <dbReference type="Proteomes" id="UP000484547"/>
    </source>
</evidence>
<keyword evidence="11" id="KW-1185">Reference proteome</keyword>
<dbReference type="GO" id="GO:0007059">
    <property type="term" value="P:chromosome segregation"/>
    <property type="evidence" value="ECO:0007669"/>
    <property type="project" value="UniProtKB-UniRule"/>
</dbReference>
<dbReference type="PANTHER" id="PTHR43977">
    <property type="entry name" value="STRUCTURAL MAINTENANCE OF CHROMOSOMES PROTEIN 3"/>
    <property type="match status" value="1"/>
</dbReference>
<proteinExistence type="inferred from homology"/>
<keyword evidence="5 7" id="KW-0175">Coiled coil</keyword>
<dbReference type="SUPFAM" id="SSF52540">
    <property type="entry name" value="P-loop containing nucleoside triphosphate hydrolases"/>
    <property type="match status" value="1"/>
</dbReference>
<feature type="binding site" evidence="7">
    <location>
        <begin position="43"/>
        <end position="50"/>
    </location>
    <ligand>
        <name>ATP</name>
        <dbReference type="ChEBI" id="CHEBI:30616"/>
    </ligand>
</feature>
<dbReference type="GO" id="GO:0005694">
    <property type="term" value="C:chromosome"/>
    <property type="evidence" value="ECO:0007669"/>
    <property type="project" value="InterPro"/>
</dbReference>
<dbReference type="HAMAP" id="MF_01894">
    <property type="entry name" value="Smc_prok"/>
    <property type="match status" value="1"/>
</dbReference>
<dbReference type="GO" id="GO:0006260">
    <property type="term" value="P:DNA replication"/>
    <property type="evidence" value="ECO:0007669"/>
    <property type="project" value="UniProtKB-UniRule"/>
</dbReference>
<gene>
    <name evidence="7 9" type="primary">smc</name>
    <name evidence="9" type="ORF">GMD11_01510</name>
    <name evidence="10" type="ORF">GMD18_01505</name>
</gene>